<sequence>MKLKRAITVMPIIGSRKFSKQDLSVVEKTEDILVNLRRVSETLGVKQAKNLYIKKARSLSRWKIVSFLFFGIFIVLSGILTLIFTPLQIFLSIRLEMTPGLPPFDWWFEPPDEVILRVYLFNVTNSQRFLSGIDKKLKVQEVGPIVYKENLVHSNPVFNDNGTLTYTAKRTVTFLPERNTISLNTSIIMPNVALLLIPAYFHDTTMFLKLGINVLMKTYNSKPFIETTIDNYLWNITDRILVPAEKLAPSLVPTKNVGIMQIMYSNYQNNVTVYIGNEHGDSKFFTINTYDGSEFLPYFSNSACQLKFRNASEGVSYPQMITKSSNLTYWRKTICKLADIRYKNDEYRYGINGYNFEFVPWAYNRTEWEGNKDCYVGNPPLPNGLADISACYWGFPMVLSFPHFVYGDDKIRTYVEGMSPNEEKHGSFVVIEPISGIPLEGKARSQINLRMNKLWGFNSDIQKFSDTIIPLAWLEYHQEGLPWYMQFLMYLVAVLVPMCQMPFSIFCIILGTVFTYLAVIGLKTCKKSNRLFDDEVLTFQTESLLRE</sequence>
<evidence type="ECO:0000256" key="7">
    <source>
        <dbReference type="ARBA" id="ARBA00023180"/>
    </source>
</evidence>
<keyword evidence="6 8" id="KW-0472">Membrane</keyword>
<dbReference type="EMBL" id="JAACXV010014432">
    <property type="protein sequence ID" value="KAF7267371.1"/>
    <property type="molecule type" value="Genomic_DNA"/>
</dbReference>
<dbReference type="Proteomes" id="UP000625711">
    <property type="component" value="Unassembled WGS sequence"/>
</dbReference>
<keyword evidence="3" id="KW-1003">Cell membrane</keyword>
<evidence type="ECO:0000313" key="10">
    <source>
        <dbReference type="Proteomes" id="UP000625711"/>
    </source>
</evidence>
<name>A0A834M0J0_RHYFE</name>
<evidence type="ECO:0000256" key="4">
    <source>
        <dbReference type="ARBA" id="ARBA00022692"/>
    </source>
</evidence>
<dbReference type="GO" id="GO:0005886">
    <property type="term" value="C:plasma membrane"/>
    <property type="evidence" value="ECO:0007669"/>
    <property type="project" value="UniProtKB-SubCell"/>
</dbReference>
<dbReference type="OrthoDB" id="8187528at2759"/>
<evidence type="ECO:0008006" key="11">
    <source>
        <dbReference type="Google" id="ProtNLM"/>
    </source>
</evidence>
<keyword evidence="7" id="KW-0325">Glycoprotein</keyword>
<dbReference type="PANTHER" id="PTHR11923">
    <property type="entry name" value="SCAVENGER RECEPTOR CLASS B TYPE-1 SR-B1"/>
    <property type="match status" value="1"/>
</dbReference>
<dbReference type="AlphaFoldDB" id="A0A834M0J0"/>
<dbReference type="GO" id="GO:0005737">
    <property type="term" value="C:cytoplasm"/>
    <property type="evidence" value="ECO:0007669"/>
    <property type="project" value="TreeGrafter"/>
</dbReference>
<accession>A0A834M0J0</accession>
<keyword evidence="10" id="KW-1185">Reference proteome</keyword>
<proteinExistence type="inferred from homology"/>
<evidence type="ECO:0000313" key="9">
    <source>
        <dbReference type="EMBL" id="KAF7267371.1"/>
    </source>
</evidence>
<comment type="similarity">
    <text evidence="2">Belongs to the CD36 family.</text>
</comment>
<comment type="caution">
    <text evidence="9">The sequence shown here is derived from an EMBL/GenBank/DDBJ whole genome shotgun (WGS) entry which is preliminary data.</text>
</comment>
<dbReference type="PRINTS" id="PR01609">
    <property type="entry name" value="CD36FAMILY"/>
</dbReference>
<evidence type="ECO:0000256" key="8">
    <source>
        <dbReference type="SAM" id="Phobius"/>
    </source>
</evidence>
<evidence type="ECO:0000256" key="5">
    <source>
        <dbReference type="ARBA" id="ARBA00022989"/>
    </source>
</evidence>
<dbReference type="GO" id="GO:0005044">
    <property type="term" value="F:scavenger receptor activity"/>
    <property type="evidence" value="ECO:0007669"/>
    <property type="project" value="TreeGrafter"/>
</dbReference>
<feature type="transmembrane region" description="Helical" evidence="8">
    <location>
        <begin position="503"/>
        <end position="522"/>
    </location>
</feature>
<protein>
    <recommendedName>
        <fullName evidence="11">Scavenger receptor class B member 1-like protein</fullName>
    </recommendedName>
</protein>
<evidence type="ECO:0000256" key="1">
    <source>
        <dbReference type="ARBA" id="ARBA00004236"/>
    </source>
</evidence>
<dbReference type="PANTHER" id="PTHR11923:SF89">
    <property type="entry name" value="GH15894P"/>
    <property type="match status" value="1"/>
</dbReference>
<evidence type="ECO:0000256" key="2">
    <source>
        <dbReference type="ARBA" id="ARBA00010532"/>
    </source>
</evidence>
<feature type="transmembrane region" description="Helical" evidence="8">
    <location>
        <begin position="64"/>
        <end position="91"/>
    </location>
</feature>
<evidence type="ECO:0000256" key="3">
    <source>
        <dbReference type="ARBA" id="ARBA00022475"/>
    </source>
</evidence>
<evidence type="ECO:0000256" key="6">
    <source>
        <dbReference type="ARBA" id="ARBA00023136"/>
    </source>
</evidence>
<organism evidence="9 10">
    <name type="scientific">Rhynchophorus ferrugineus</name>
    <name type="common">Red palm weevil</name>
    <name type="synonym">Curculio ferrugineus</name>
    <dbReference type="NCBI Taxonomy" id="354439"/>
    <lineage>
        <taxon>Eukaryota</taxon>
        <taxon>Metazoa</taxon>
        <taxon>Ecdysozoa</taxon>
        <taxon>Arthropoda</taxon>
        <taxon>Hexapoda</taxon>
        <taxon>Insecta</taxon>
        <taxon>Pterygota</taxon>
        <taxon>Neoptera</taxon>
        <taxon>Endopterygota</taxon>
        <taxon>Coleoptera</taxon>
        <taxon>Polyphaga</taxon>
        <taxon>Cucujiformia</taxon>
        <taxon>Curculionidae</taxon>
        <taxon>Dryophthorinae</taxon>
        <taxon>Rhynchophorus</taxon>
    </lineage>
</organism>
<keyword evidence="4 8" id="KW-0812">Transmembrane</keyword>
<comment type="subcellular location">
    <subcellularLocation>
        <location evidence="1">Cell membrane</location>
    </subcellularLocation>
</comment>
<dbReference type="InterPro" id="IPR002159">
    <property type="entry name" value="CD36_fam"/>
</dbReference>
<dbReference type="Pfam" id="PF01130">
    <property type="entry name" value="CD36"/>
    <property type="match status" value="1"/>
</dbReference>
<keyword evidence="5 8" id="KW-1133">Transmembrane helix</keyword>
<gene>
    <name evidence="9" type="ORF">GWI33_019380</name>
</gene>
<reference evidence="9" key="1">
    <citation type="submission" date="2020-08" db="EMBL/GenBank/DDBJ databases">
        <title>Genome sequencing and assembly of the red palm weevil Rhynchophorus ferrugineus.</title>
        <authorList>
            <person name="Dias G.B."/>
            <person name="Bergman C.M."/>
            <person name="Manee M."/>
        </authorList>
    </citation>
    <scope>NUCLEOTIDE SEQUENCE</scope>
    <source>
        <strain evidence="9">AA-2017</strain>
        <tissue evidence="9">Whole larva</tissue>
    </source>
</reference>